<accession>A0A4Q2UQ09</accession>
<dbReference type="SUPFAM" id="SSF55166">
    <property type="entry name" value="Hedgehog/DD-peptidase"/>
    <property type="match status" value="1"/>
</dbReference>
<dbReference type="InterPro" id="IPR010275">
    <property type="entry name" value="MepK"/>
</dbReference>
<comment type="caution">
    <text evidence="1">The sequence shown here is derived from an EMBL/GenBank/DDBJ whole genome shotgun (WGS) entry which is preliminary data.</text>
</comment>
<dbReference type="AlphaFoldDB" id="A0A4Q2UQ09"/>
<evidence type="ECO:0000313" key="2">
    <source>
        <dbReference type="Proteomes" id="UP000290407"/>
    </source>
</evidence>
<evidence type="ECO:0000313" key="1">
    <source>
        <dbReference type="EMBL" id="RYC69710.1"/>
    </source>
</evidence>
<dbReference type="RefSeq" id="WP_129601994.1">
    <property type="nucleotide sequence ID" value="NZ_SBLB01000003.1"/>
</dbReference>
<organism evidence="1 2">
    <name type="scientific">Spirosoma sordidisoli</name>
    <dbReference type="NCBI Taxonomy" id="2502893"/>
    <lineage>
        <taxon>Bacteria</taxon>
        <taxon>Pseudomonadati</taxon>
        <taxon>Bacteroidota</taxon>
        <taxon>Cytophagia</taxon>
        <taxon>Cytophagales</taxon>
        <taxon>Cytophagaceae</taxon>
        <taxon>Spirosoma</taxon>
    </lineage>
</organism>
<reference evidence="1 2" key="1">
    <citation type="submission" date="2019-01" db="EMBL/GenBank/DDBJ databases">
        <title>Spirosoma flava sp. nov., a propanil-degrading bacterium isolated from herbicide-contaminated soil.</title>
        <authorList>
            <person name="Zhang L."/>
            <person name="Jiang J.-D."/>
        </authorList>
    </citation>
    <scope>NUCLEOTIDE SEQUENCE [LARGE SCALE GENOMIC DNA]</scope>
    <source>
        <strain evidence="1 2">TY50</strain>
    </source>
</reference>
<dbReference type="Gene3D" id="3.30.1380.10">
    <property type="match status" value="1"/>
</dbReference>
<name>A0A4Q2UQ09_9BACT</name>
<gene>
    <name evidence="1" type="ORF">EQG79_14030</name>
</gene>
<dbReference type="Proteomes" id="UP000290407">
    <property type="component" value="Unassembled WGS sequence"/>
</dbReference>
<dbReference type="EMBL" id="SBLB01000003">
    <property type="protein sequence ID" value="RYC69710.1"/>
    <property type="molecule type" value="Genomic_DNA"/>
</dbReference>
<protein>
    <submittedName>
        <fullName evidence="1">DUF882 domain-containing protein</fullName>
    </submittedName>
</protein>
<dbReference type="InterPro" id="IPR009045">
    <property type="entry name" value="Zn_M74/Hedgehog-like"/>
</dbReference>
<keyword evidence="2" id="KW-1185">Reference proteome</keyword>
<sequence length="146" mass="16285">MRIVQAAGLLVGVVAALAVAYLSISYAHLSPSVRAKERLLASALRKAGYQPRYWLISGYRPPWLNRLMPLSAKKSSHQQGLAIDIWVGDINRDGKWTDADVQIVARLLDKLDQTNPASQGGLGLYHKSAPRMVHFDVSGKHRHWDY</sequence>
<proteinExistence type="predicted"/>
<dbReference type="Pfam" id="PF05951">
    <property type="entry name" value="Peptidase_M15_2"/>
    <property type="match status" value="1"/>
</dbReference>